<feature type="binding site" evidence="4">
    <location>
        <begin position="160"/>
        <end position="165"/>
    </location>
    <ligand>
        <name>dCTP</name>
        <dbReference type="ChEBI" id="CHEBI:61481"/>
    </ligand>
</feature>
<dbReference type="Proteomes" id="UP000182427">
    <property type="component" value="Chromosome I"/>
</dbReference>
<comment type="similarity">
    <text evidence="4">Belongs to the dCTP deaminase family.</text>
</comment>
<dbReference type="HAMAP" id="MF_00146">
    <property type="entry name" value="dCTP_deaminase"/>
    <property type="match status" value="1"/>
</dbReference>
<accession>A0A1G7HVP0</accession>
<dbReference type="PANTHER" id="PTHR42680:SF3">
    <property type="entry name" value="DCTP DEAMINASE"/>
    <property type="match status" value="1"/>
</dbReference>
<comment type="function">
    <text evidence="4">Catalyzes the deamination of dCTP to dUTP.</text>
</comment>
<reference evidence="5 6" key="1">
    <citation type="submission" date="2016-10" db="EMBL/GenBank/DDBJ databases">
        <authorList>
            <person name="de Groot N.N."/>
        </authorList>
    </citation>
    <scope>NUCLEOTIDE SEQUENCE [LARGE SCALE GENOMIC DNA]</scope>
    <source>
        <strain evidence="5 6">GAS232</strain>
    </source>
</reference>
<dbReference type="GO" id="GO:0000166">
    <property type="term" value="F:nucleotide binding"/>
    <property type="evidence" value="ECO:0007669"/>
    <property type="project" value="UniProtKB-KW"/>
</dbReference>
<comment type="caution">
    <text evidence="4">Lacks conserved residue(s) required for the propagation of feature annotation.</text>
</comment>
<dbReference type="CDD" id="cd07557">
    <property type="entry name" value="trimeric_dUTPase"/>
    <property type="match status" value="1"/>
</dbReference>
<dbReference type="AlphaFoldDB" id="A0A1G7HVP0"/>
<name>A0A1G7HVP0_9BACT</name>
<dbReference type="InterPro" id="IPR036157">
    <property type="entry name" value="dUTPase-like_sf"/>
</dbReference>
<dbReference type="InterPro" id="IPR011962">
    <property type="entry name" value="dCTP_deaminase"/>
</dbReference>
<organism evidence="5 6">
    <name type="scientific">Terriglobus roseus</name>
    <dbReference type="NCBI Taxonomy" id="392734"/>
    <lineage>
        <taxon>Bacteria</taxon>
        <taxon>Pseudomonadati</taxon>
        <taxon>Acidobacteriota</taxon>
        <taxon>Terriglobia</taxon>
        <taxon>Terriglobales</taxon>
        <taxon>Acidobacteriaceae</taxon>
        <taxon>Terriglobus</taxon>
    </lineage>
</organism>
<dbReference type="GO" id="GO:0015949">
    <property type="term" value="P:nucleobase-containing small molecule interconversion"/>
    <property type="evidence" value="ECO:0007669"/>
    <property type="project" value="TreeGrafter"/>
</dbReference>
<evidence type="ECO:0000313" key="5">
    <source>
        <dbReference type="EMBL" id="SDF04149.1"/>
    </source>
</evidence>
<evidence type="ECO:0000256" key="1">
    <source>
        <dbReference type="ARBA" id="ARBA00022741"/>
    </source>
</evidence>
<evidence type="ECO:0000313" key="6">
    <source>
        <dbReference type="Proteomes" id="UP000182427"/>
    </source>
</evidence>
<evidence type="ECO:0000256" key="4">
    <source>
        <dbReference type="HAMAP-Rule" id="MF_00146"/>
    </source>
</evidence>
<dbReference type="NCBIfam" id="TIGR02274">
    <property type="entry name" value="dCTP_deam"/>
    <property type="match status" value="1"/>
</dbReference>
<keyword evidence="3 4" id="KW-0546">Nucleotide metabolism</keyword>
<comment type="pathway">
    <text evidence="4">Pyrimidine metabolism; dUMP biosynthesis; dUMP from dCTP (dUTP route): step 1/2.</text>
</comment>
<sequence>MGNRRIVMMLGRPLAPVNILLNPLSTKKIKAPDCRKMTQTAELRMAYPRGRSAMSIKSDKWIREQATKHGMIEPFSEKQVSKGCISYGLSSYGYDLRVSNEFKIFTNVNSAIIDPKAFDERSFVTVEADSVIVPPNSFALARSIEYFRIPRDVLTICVGKSTYARCGIIVNVTPFEPEWEGYVTLEISNTTPLPAKVYANEGLCQILFFQSDEVCETSYADRSGKYQRQQGIVLPKL</sequence>
<feature type="binding site" evidence="4">
    <location>
        <position position="205"/>
    </location>
    <ligand>
        <name>dCTP</name>
        <dbReference type="ChEBI" id="CHEBI:61481"/>
    </ligand>
</feature>
<dbReference type="EC" id="3.5.4.13" evidence="4"/>
<dbReference type="GO" id="GO:0008829">
    <property type="term" value="F:dCTP deaminase activity"/>
    <property type="evidence" value="ECO:0007669"/>
    <property type="project" value="UniProtKB-UniRule"/>
</dbReference>
<feature type="binding site" evidence="4">
    <location>
        <begin position="184"/>
        <end position="186"/>
    </location>
    <ligand>
        <name>dCTP</name>
        <dbReference type="ChEBI" id="CHEBI:61481"/>
    </ligand>
</feature>
<dbReference type="GO" id="GO:0006226">
    <property type="term" value="P:dUMP biosynthetic process"/>
    <property type="evidence" value="ECO:0007669"/>
    <property type="project" value="UniProtKB-UniPathway"/>
</dbReference>
<dbReference type="Pfam" id="PF22769">
    <property type="entry name" value="DCD"/>
    <property type="match status" value="1"/>
</dbReference>
<feature type="binding site" evidence="4">
    <location>
        <position position="229"/>
    </location>
    <ligand>
        <name>dCTP</name>
        <dbReference type="ChEBI" id="CHEBI:61481"/>
    </ligand>
</feature>
<dbReference type="GO" id="GO:0006229">
    <property type="term" value="P:dUTP biosynthetic process"/>
    <property type="evidence" value="ECO:0007669"/>
    <property type="project" value="UniProtKB-UniRule"/>
</dbReference>
<dbReference type="PANTHER" id="PTHR42680">
    <property type="entry name" value="DCTP DEAMINASE"/>
    <property type="match status" value="1"/>
</dbReference>
<proteinExistence type="inferred from homology"/>
<keyword evidence="6" id="KW-1185">Reference proteome</keyword>
<dbReference type="UniPathway" id="UPA00610">
    <property type="reaction ID" value="UER00665"/>
</dbReference>
<feature type="binding site" evidence="4">
    <location>
        <position position="225"/>
    </location>
    <ligand>
        <name>dCTP</name>
        <dbReference type="ChEBI" id="CHEBI:61481"/>
    </ligand>
</feature>
<protein>
    <recommendedName>
        <fullName evidence="4">dCTP deaminase</fullName>
        <ecNumber evidence="4">3.5.4.13</ecNumber>
    </recommendedName>
    <alternativeName>
        <fullName evidence="4">Deoxycytidine triphosphate deaminase</fullName>
    </alternativeName>
</protein>
<keyword evidence="2 4" id="KW-0378">Hydrolase</keyword>
<evidence type="ECO:0000256" key="3">
    <source>
        <dbReference type="ARBA" id="ARBA00023080"/>
    </source>
</evidence>
<comment type="catalytic activity">
    <reaction evidence="4">
        <text>dCTP + H2O + H(+) = dUTP + NH4(+)</text>
        <dbReference type="Rhea" id="RHEA:22680"/>
        <dbReference type="ChEBI" id="CHEBI:15377"/>
        <dbReference type="ChEBI" id="CHEBI:15378"/>
        <dbReference type="ChEBI" id="CHEBI:28938"/>
        <dbReference type="ChEBI" id="CHEBI:61481"/>
        <dbReference type="ChEBI" id="CHEBI:61555"/>
        <dbReference type="EC" id="3.5.4.13"/>
    </reaction>
</comment>
<evidence type="ECO:0000256" key="2">
    <source>
        <dbReference type="ARBA" id="ARBA00022801"/>
    </source>
</evidence>
<feature type="active site" description="Proton donor/acceptor" evidence="4">
    <location>
        <position position="186"/>
    </location>
</feature>
<comment type="subunit">
    <text evidence="4">Homotrimer.</text>
</comment>
<dbReference type="SUPFAM" id="SSF51283">
    <property type="entry name" value="dUTPase-like"/>
    <property type="match status" value="1"/>
</dbReference>
<keyword evidence="1 4" id="KW-0547">Nucleotide-binding</keyword>
<dbReference type="FunFam" id="2.70.40.10:FF:000001">
    <property type="entry name" value="dCTP deaminase"/>
    <property type="match status" value="1"/>
</dbReference>
<dbReference type="EMBL" id="LT629690">
    <property type="protein sequence ID" value="SDF04149.1"/>
    <property type="molecule type" value="Genomic_DNA"/>
</dbReference>
<dbReference type="InterPro" id="IPR033704">
    <property type="entry name" value="dUTPase_trimeric"/>
</dbReference>
<gene>
    <name evidence="4" type="primary">dcd</name>
    <name evidence="5" type="ORF">SAMN05444167_1218</name>
</gene>
<feature type="binding site" evidence="4">
    <location>
        <position position="219"/>
    </location>
    <ligand>
        <name>dCTP</name>
        <dbReference type="ChEBI" id="CHEBI:61481"/>
    </ligand>
</feature>
<dbReference type="Gene3D" id="2.70.40.10">
    <property type="match status" value="1"/>
</dbReference>